<feature type="domain" description="Tudor" evidence="1">
    <location>
        <begin position="40"/>
        <end position="136"/>
    </location>
</feature>
<evidence type="ECO:0000259" key="1">
    <source>
        <dbReference type="Pfam" id="PF00567"/>
    </source>
</evidence>
<reference evidence="2" key="2">
    <citation type="journal article" date="2008" name="Genome Biol.">
        <title>Improved genome assembly and evidence-based global gene model set for the chordate Ciona intestinalis: new insight into intron and operon populations.</title>
        <authorList>
            <person name="Satou Y."/>
            <person name="Mineta K."/>
            <person name="Ogasawara M."/>
            <person name="Sasakura Y."/>
            <person name="Shoguchi E."/>
            <person name="Ueno K."/>
            <person name="Yamada L."/>
            <person name="Matsumoto J."/>
            <person name="Wasserscheid J."/>
            <person name="Dewar K."/>
            <person name="Wiley G.B."/>
            <person name="Macmil S.L."/>
            <person name="Roe B.A."/>
            <person name="Zeller R.W."/>
            <person name="Hastings K.E."/>
            <person name="Lemaire P."/>
            <person name="Lindquist E."/>
            <person name="Endo T."/>
            <person name="Hotta K."/>
            <person name="Inaba K."/>
        </authorList>
    </citation>
    <scope>NUCLEOTIDE SEQUENCE [LARGE SCALE GENOMIC DNA]</scope>
    <source>
        <strain evidence="2">wild type</strain>
    </source>
</reference>
<dbReference type="Pfam" id="PF00567">
    <property type="entry name" value="TUDOR"/>
    <property type="match status" value="1"/>
</dbReference>
<sequence>MSHETLEADTCAIVRVIMLLKDRDFYAHVIKKSTTNFTQDFSLVPEKLLELTKDMKTYYSKNRRMFGPVAPTCGEMFVVIHELTFCRVAVLQLSSFTSIRVKVYLVDYGTTLWLNTDKLLPMVEAFIHLPAQAVHCTNIFEHSIIKKVANMETYAVRVWESLPVVDSPVPLTLLFKISN</sequence>
<accession>F6PLH8</accession>
<dbReference type="InterPro" id="IPR002999">
    <property type="entry name" value="Tudor"/>
</dbReference>
<dbReference type="SUPFAM" id="SSF63748">
    <property type="entry name" value="Tudor/PWWP/MBT"/>
    <property type="match status" value="1"/>
</dbReference>
<dbReference type="InParanoid" id="F6PLH8"/>
<organism evidence="2 3">
    <name type="scientific">Ciona intestinalis</name>
    <name type="common">Transparent sea squirt</name>
    <name type="synonym">Ascidia intestinalis</name>
    <dbReference type="NCBI Taxonomy" id="7719"/>
    <lineage>
        <taxon>Eukaryota</taxon>
        <taxon>Metazoa</taxon>
        <taxon>Chordata</taxon>
        <taxon>Tunicata</taxon>
        <taxon>Ascidiacea</taxon>
        <taxon>Phlebobranchia</taxon>
        <taxon>Cionidae</taxon>
        <taxon>Ciona</taxon>
    </lineage>
</organism>
<dbReference type="EMBL" id="EAAA01000080">
    <property type="status" value="NOT_ANNOTATED_CDS"/>
    <property type="molecule type" value="Genomic_DNA"/>
</dbReference>
<dbReference type="Ensembl" id="ENSCINT00000020205.3">
    <property type="protein sequence ID" value="ENSCINP00000020205.3"/>
    <property type="gene ID" value="ENSCING00000010085.3"/>
</dbReference>
<evidence type="ECO:0000313" key="3">
    <source>
        <dbReference type="Proteomes" id="UP000008144"/>
    </source>
</evidence>
<evidence type="ECO:0000313" key="2">
    <source>
        <dbReference type="Ensembl" id="ENSCINP00000020205.3"/>
    </source>
</evidence>
<protein>
    <recommendedName>
        <fullName evidence="1">Tudor domain-containing protein</fullName>
    </recommendedName>
</protein>
<reference evidence="3" key="1">
    <citation type="journal article" date="2002" name="Science">
        <title>The draft genome of Ciona intestinalis: insights into chordate and vertebrate origins.</title>
        <authorList>
            <person name="Dehal P."/>
            <person name="Satou Y."/>
            <person name="Campbell R.K."/>
            <person name="Chapman J."/>
            <person name="Degnan B."/>
            <person name="De Tomaso A."/>
            <person name="Davidson B."/>
            <person name="Di Gregorio A."/>
            <person name="Gelpke M."/>
            <person name="Goodstein D.M."/>
            <person name="Harafuji N."/>
            <person name="Hastings K.E."/>
            <person name="Ho I."/>
            <person name="Hotta K."/>
            <person name="Huang W."/>
            <person name="Kawashima T."/>
            <person name="Lemaire P."/>
            <person name="Martinez D."/>
            <person name="Meinertzhagen I.A."/>
            <person name="Necula S."/>
            <person name="Nonaka M."/>
            <person name="Putnam N."/>
            <person name="Rash S."/>
            <person name="Saiga H."/>
            <person name="Satake M."/>
            <person name="Terry A."/>
            <person name="Yamada L."/>
            <person name="Wang H.G."/>
            <person name="Awazu S."/>
            <person name="Azumi K."/>
            <person name="Boore J."/>
            <person name="Branno M."/>
            <person name="Chin-Bow S."/>
            <person name="DeSantis R."/>
            <person name="Doyle S."/>
            <person name="Francino P."/>
            <person name="Keys D.N."/>
            <person name="Haga S."/>
            <person name="Hayashi H."/>
            <person name="Hino K."/>
            <person name="Imai K.S."/>
            <person name="Inaba K."/>
            <person name="Kano S."/>
            <person name="Kobayashi K."/>
            <person name="Kobayashi M."/>
            <person name="Lee B.I."/>
            <person name="Makabe K.W."/>
            <person name="Manohar C."/>
            <person name="Matassi G."/>
            <person name="Medina M."/>
            <person name="Mochizuki Y."/>
            <person name="Mount S."/>
            <person name="Morishita T."/>
            <person name="Miura S."/>
            <person name="Nakayama A."/>
            <person name="Nishizaka S."/>
            <person name="Nomoto H."/>
            <person name="Ohta F."/>
            <person name="Oishi K."/>
            <person name="Rigoutsos I."/>
            <person name="Sano M."/>
            <person name="Sasaki A."/>
            <person name="Sasakura Y."/>
            <person name="Shoguchi E."/>
            <person name="Shin-i T."/>
            <person name="Spagnuolo A."/>
            <person name="Stainier D."/>
            <person name="Suzuki M.M."/>
            <person name="Tassy O."/>
            <person name="Takatori N."/>
            <person name="Tokuoka M."/>
            <person name="Yagi K."/>
            <person name="Yoshizaki F."/>
            <person name="Wada S."/>
            <person name="Zhang C."/>
            <person name="Hyatt P.D."/>
            <person name="Larimer F."/>
            <person name="Detter C."/>
            <person name="Doggett N."/>
            <person name="Glavina T."/>
            <person name="Hawkins T."/>
            <person name="Richardson P."/>
            <person name="Lucas S."/>
            <person name="Kohara Y."/>
            <person name="Levine M."/>
            <person name="Satoh N."/>
            <person name="Rokhsar D.S."/>
        </authorList>
    </citation>
    <scope>NUCLEOTIDE SEQUENCE [LARGE SCALE GENOMIC DNA]</scope>
</reference>
<name>F6PLH8_CIOIN</name>
<dbReference type="AlphaFoldDB" id="F6PLH8"/>
<dbReference type="Gene3D" id="2.30.30.140">
    <property type="match status" value="1"/>
</dbReference>
<proteinExistence type="predicted"/>
<reference evidence="2" key="3">
    <citation type="submission" date="2025-08" db="UniProtKB">
        <authorList>
            <consortium name="Ensembl"/>
        </authorList>
    </citation>
    <scope>IDENTIFICATION</scope>
</reference>
<reference evidence="2" key="4">
    <citation type="submission" date="2025-09" db="UniProtKB">
        <authorList>
            <consortium name="Ensembl"/>
        </authorList>
    </citation>
    <scope>IDENTIFICATION</scope>
</reference>
<dbReference type="Proteomes" id="UP000008144">
    <property type="component" value="Chromosome 1"/>
</dbReference>
<dbReference type="HOGENOM" id="CLU_1502962_0_0_1"/>
<keyword evidence="3" id="KW-1185">Reference proteome</keyword>